<comment type="caution">
    <text evidence="2">The sequence shown here is derived from an EMBL/GenBank/DDBJ whole genome shotgun (WGS) entry which is preliminary data.</text>
</comment>
<evidence type="ECO:0000256" key="1">
    <source>
        <dbReference type="SAM" id="MobiDB-lite"/>
    </source>
</evidence>
<evidence type="ECO:0000313" key="2">
    <source>
        <dbReference type="EMBL" id="KAF1850276.1"/>
    </source>
</evidence>
<dbReference type="RefSeq" id="XP_040792839.1">
    <property type="nucleotide sequence ID" value="XM_040935795.1"/>
</dbReference>
<protein>
    <submittedName>
        <fullName evidence="2">Uncharacterized protein</fullName>
    </submittedName>
</protein>
<dbReference type="EMBL" id="ML976614">
    <property type="protein sequence ID" value="KAF1850276.1"/>
    <property type="molecule type" value="Genomic_DNA"/>
</dbReference>
<keyword evidence="3" id="KW-1185">Reference proteome</keyword>
<proteinExistence type="predicted"/>
<accession>A0A9P4GRV1</accession>
<feature type="region of interest" description="Disordered" evidence="1">
    <location>
        <begin position="120"/>
        <end position="190"/>
    </location>
</feature>
<evidence type="ECO:0000313" key="3">
    <source>
        <dbReference type="Proteomes" id="UP000800039"/>
    </source>
</evidence>
<dbReference type="GeneID" id="63853046"/>
<dbReference type="AlphaFoldDB" id="A0A9P4GRV1"/>
<reference evidence="2" key="1">
    <citation type="submission" date="2020-01" db="EMBL/GenBank/DDBJ databases">
        <authorList>
            <consortium name="DOE Joint Genome Institute"/>
            <person name="Haridas S."/>
            <person name="Albert R."/>
            <person name="Binder M."/>
            <person name="Bloem J."/>
            <person name="Labutti K."/>
            <person name="Salamov A."/>
            <person name="Andreopoulos B."/>
            <person name="Baker S.E."/>
            <person name="Barry K."/>
            <person name="Bills G."/>
            <person name="Bluhm B.H."/>
            <person name="Cannon C."/>
            <person name="Castanera R."/>
            <person name="Culley D.E."/>
            <person name="Daum C."/>
            <person name="Ezra D."/>
            <person name="Gonzalez J.B."/>
            <person name="Henrissat B."/>
            <person name="Kuo A."/>
            <person name="Liang C."/>
            <person name="Lipzen A."/>
            <person name="Lutzoni F."/>
            <person name="Magnuson J."/>
            <person name="Mondo S."/>
            <person name="Nolan M."/>
            <person name="Ohm R."/>
            <person name="Pangilinan J."/>
            <person name="Park H.-J."/>
            <person name="Ramirez L."/>
            <person name="Alfaro M."/>
            <person name="Sun H."/>
            <person name="Tritt A."/>
            <person name="Yoshinaga Y."/>
            <person name="Zwiers L.-H."/>
            <person name="Turgeon B.G."/>
            <person name="Goodwin S.B."/>
            <person name="Spatafora J.W."/>
            <person name="Crous P.W."/>
            <person name="Grigoriev I.V."/>
        </authorList>
    </citation>
    <scope>NUCLEOTIDE SEQUENCE</scope>
    <source>
        <strain evidence="2">CBS 394.84</strain>
    </source>
</reference>
<organism evidence="2 3">
    <name type="scientific">Cucurbitaria berberidis CBS 394.84</name>
    <dbReference type="NCBI Taxonomy" id="1168544"/>
    <lineage>
        <taxon>Eukaryota</taxon>
        <taxon>Fungi</taxon>
        <taxon>Dikarya</taxon>
        <taxon>Ascomycota</taxon>
        <taxon>Pezizomycotina</taxon>
        <taxon>Dothideomycetes</taxon>
        <taxon>Pleosporomycetidae</taxon>
        <taxon>Pleosporales</taxon>
        <taxon>Pleosporineae</taxon>
        <taxon>Cucurbitariaceae</taxon>
        <taxon>Cucurbitaria</taxon>
    </lineage>
</organism>
<name>A0A9P4GRV1_9PLEO</name>
<gene>
    <name evidence="2" type="ORF">K460DRAFT_390810</name>
</gene>
<sequence>MAEPSRRTTGGRFIRGRSTPELNTICLRWELSNATECLPQTIRPHGDAEEWPALLVTRLSELAEITHGRHSIIKRELQIARDLRLDESPENDPDVQVEDVELVWKRWDYRQRVLSGDVSEREFDMGTPRLDAYATPPPQPPSSKKRRRVTQKPNGTKLQSGPAPRYQDPPWSSSEVGESPSKQRRRKGKAPVYYNDIQESLVGDQPTPDEQRAFEVASEQGEAAQVDPFPPLPRYLKEYERLVVLRQKQVALEADEAYYKALRLERKAKSDLEHTKYEVLLLEIGTEE</sequence>
<dbReference type="Proteomes" id="UP000800039">
    <property type="component" value="Unassembled WGS sequence"/>
</dbReference>